<feature type="non-terminal residue" evidence="1">
    <location>
        <position position="88"/>
    </location>
</feature>
<dbReference type="EMBL" id="JAAGMN010006916">
    <property type="protein sequence ID" value="NEE17764.1"/>
    <property type="molecule type" value="Genomic_DNA"/>
</dbReference>
<protein>
    <submittedName>
        <fullName evidence="1">Multicopper oxidase domain-containing protein</fullName>
    </submittedName>
</protein>
<comment type="caution">
    <text evidence="1">The sequence shown here is derived from an EMBL/GenBank/DDBJ whole genome shotgun (WGS) entry which is preliminary data.</text>
</comment>
<dbReference type="AlphaFoldDB" id="A0A6G3XJC1"/>
<dbReference type="Gene3D" id="2.60.40.420">
    <property type="entry name" value="Cupredoxins - blue copper proteins"/>
    <property type="match status" value="1"/>
</dbReference>
<proteinExistence type="predicted"/>
<feature type="non-terminal residue" evidence="1">
    <location>
        <position position="1"/>
    </location>
</feature>
<dbReference type="InterPro" id="IPR008972">
    <property type="entry name" value="Cupredoxin"/>
</dbReference>
<organism evidence="1">
    <name type="scientific">Streptomyces sp. SID7499</name>
    <dbReference type="NCBI Taxonomy" id="2706086"/>
    <lineage>
        <taxon>Bacteria</taxon>
        <taxon>Bacillati</taxon>
        <taxon>Actinomycetota</taxon>
        <taxon>Actinomycetes</taxon>
        <taxon>Kitasatosporales</taxon>
        <taxon>Streptomycetaceae</taxon>
        <taxon>Streptomyces</taxon>
    </lineage>
</organism>
<sequence>ARAAEAARALVPFLDPLPVPRVIRGRKGELTVTMRSARVRLHRSLPYTRLWTYEGTHVGPTIEARRGSRLRIAWENELTGDYPLPAVR</sequence>
<reference evidence="1" key="1">
    <citation type="submission" date="2020-01" db="EMBL/GenBank/DDBJ databases">
        <title>Insect and environment-associated Actinomycetes.</title>
        <authorList>
            <person name="Currrie C."/>
            <person name="Chevrette M."/>
            <person name="Carlson C."/>
            <person name="Stubbendieck R."/>
            <person name="Wendt-Pienkowski E."/>
        </authorList>
    </citation>
    <scope>NUCLEOTIDE SEQUENCE</scope>
    <source>
        <strain evidence="1">SID7499</strain>
    </source>
</reference>
<dbReference type="SUPFAM" id="SSF49503">
    <property type="entry name" value="Cupredoxins"/>
    <property type="match status" value="1"/>
</dbReference>
<gene>
    <name evidence="1" type="ORF">G3M58_66300</name>
</gene>
<name>A0A6G3XJC1_9ACTN</name>
<accession>A0A6G3XJC1</accession>
<evidence type="ECO:0000313" key="1">
    <source>
        <dbReference type="EMBL" id="NEE17764.1"/>
    </source>
</evidence>